<comment type="caution">
    <text evidence="1">The sequence shown here is derived from an EMBL/GenBank/DDBJ whole genome shotgun (WGS) entry which is preliminary data.</text>
</comment>
<dbReference type="Proteomes" id="UP000011599">
    <property type="component" value="Unassembled WGS sequence"/>
</dbReference>
<reference evidence="1 2" key="1">
    <citation type="journal article" date="2014" name="PLoS Genet.">
        <title>Phylogenetically driven sequencing of extremely halophilic archaea reveals strategies for static and dynamic osmo-response.</title>
        <authorList>
            <person name="Becker E.A."/>
            <person name="Seitzer P.M."/>
            <person name="Tritt A."/>
            <person name="Larsen D."/>
            <person name="Krusor M."/>
            <person name="Yao A.I."/>
            <person name="Wu D."/>
            <person name="Madern D."/>
            <person name="Eisen J.A."/>
            <person name="Darling A.E."/>
            <person name="Facciotti M.T."/>
        </authorList>
    </citation>
    <scope>NUCLEOTIDE SEQUENCE [LARGE SCALE GENOMIC DNA]</scope>
    <source>
        <strain evidence="1 2">GA33</strain>
    </source>
</reference>
<dbReference type="eggNOG" id="arCOG03900">
    <property type="taxonomic scope" value="Archaea"/>
</dbReference>
<dbReference type="EMBL" id="AOHW01000022">
    <property type="protein sequence ID" value="ELY42847.1"/>
    <property type="molecule type" value="Genomic_DNA"/>
</dbReference>
<sequence length="54" mass="6457">MRLFHFGFAVLLYNAWLMVDFLVQTGLDVEFRPKPRITAQRFIGFVNRQLTRLI</sequence>
<name>L9W0J4_9EURY</name>
<proteinExistence type="predicted"/>
<gene>
    <name evidence="1" type="ORF">C496_05922</name>
</gene>
<protein>
    <submittedName>
        <fullName evidence="1">Uncharacterized protein</fullName>
    </submittedName>
</protein>
<evidence type="ECO:0000313" key="1">
    <source>
        <dbReference type="EMBL" id="ELY42847.1"/>
    </source>
</evidence>
<evidence type="ECO:0000313" key="2">
    <source>
        <dbReference type="Proteomes" id="UP000011599"/>
    </source>
</evidence>
<accession>L9W0J4</accession>
<keyword evidence="2" id="KW-1185">Reference proteome</keyword>
<organism evidence="1 2">
    <name type="scientific">Natronorubrum tibetense GA33</name>
    <dbReference type="NCBI Taxonomy" id="1114856"/>
    <lineage>
        <taxon>Archaea</taxon>
        <taxon>Methanobacteriati</taxon>
        <taxon>Methanobacteriota</taxon>
        <taxon>Stenosarchaea group</taxon>
        <taxon>Halobacteria</taxon>
        <taxon>Halobacteriales</taxon>
        <taxon>Natrialbaceae</taxon>
        <taxon>Natronorubrum</taxon>
    </lineage>
</organism>
<dbReference type="AlphaFoldDB" id="L9W0J4"/>